<dbReference type="GO" id="GO:0016836">
    <property type="term" value="F:hydro-lyase activity"/>
    <property type="evidence" value="ECO:0007669"/>
    <property type="project" value="UniProtKB-UniRule"/>
</dbReference>
<dbReference type="Proteomes" id="UP000008631">
    <property type="component" value="Chromosome"/>
</dbReference>
<dbReference type="HOGENOM" id="CLU_059898_0_0_0"/>
<dbReference type="EMBL" id="CP002353">
    <property type="protein sequence ID" value="ADV61751.1"/>
    <property type="molecule type" value="Genomic_DNA"/>
</dbReference>
<dbReference type="CDD" id="cd13634">
    <property type="entry name" value="PBP2_Sco4506"/>
    <property type="match status" value="1"/>
</dbReference>
<keyword evidence="6" id="KW-1185">Reference proteome</keyword>
<keyword evidence="2 4" id="KW-0474">Menaquinone biosynthesis</keyword>
<dbReference type="SUPFAM" id="SSF53850">
    <property type="entry name" value="Periplasmic binding protein-like II"/>
    <property type="match status" value="1"/>
</dbReference>
<name>E8R5K2_ISOPI</name>
<evidence type="ECO:0000313" key="6">
    <source>
        <dbReference type="Proteomes" id="UP000008631"/>
    </source>
</evidence>
<dbReference type="UniPathway" id="UPA00079"/>
<comment type="pathway">
    <text evidence="1 4">Quinol/quinone metabolism; menaquinone biosynthesis.</text>
</comment>
<dbReference type="KEGG" id="ipa:Isop_1164"/>
<dbReference type="InterPro" id="IPR003773">
    <property type="entry name" value="Menaquinone_biosynth"/>
</dbReference>
<comment type="catalytic activity">
    <reaction evidence="4">
        <text>chorismate = 3-[(1-carboxyvinyl)-oxy]benzoate + H2O</text>
        <dbReference type="Rhea" id="RHEA:40051"/>
        <dbReference type="ChEBI" id="CHEBI:15377"/>
        <dbReference type="ChEBI" id="CHEBI:29748"/>
        <dbReference type="ChEBI" id="CHEBI:76981"/>
        <dbReference type="EC" id="4.2.1.151"/>
    </reaction>
</comment>
<dbReference type="STRING" id="575540.Isop_1164"/>
<evidence type="ECO:0000256" key="3">
    <source>
        <dbReference type="ARBA" id="ARBA00023239"/>
    </source>
</evidence>
<evidence type="ECO:0000256" key="2">
    <source>
        <dbReference type="ARBA" id="ARBA00022428"/>
    </source>
</evidence>
<keyword evidence="3 4" id="KW-0456">Lyase</keyword>
<accession>E8R5K2</accession>
<dbReference type="InParanoid" id="E8R5K2"/>
<comment type="function">
    <text evidence="4">Catalyzes the dehydration of chorismate into 3-[(1-carboxyvinyl)oxy]benzoate, a step in the biosynthesis of menaquinone (MK, vitamin K2).</text>
</comment>
<dbReference type="HAMAP" id="MF_00995">
    <property type="entry name" value="MqnA"/>
    <property type="match status" value="1"/>
</dbReference>
<dbReference type="GO" id="GO:0009234">
    <property type="term" value="P:menaquinone biosynthetic process"/>
    <property type="evidence" value="ECO:0007669"/>
    <property type="project" value="UniProtKB-UniRule"/>
</dbReference>
<organism evidence="5 6">
    <name type="scientific">Isosphaera pallida (strain ATCC 43644 / DSM 9630 / IS1B)</name>
    <dbReference type="NCBI Taxonomy" id="575540"/>
    <lineage>
        <taxon>Bacteria</taxon>
        <taxon>Pseudomonadati</taxon>
        <taxon>Planctomycetota</taxon>
        <taxon>Planctomycetia</taxon>
        <taxon>Isosphaerales</taxon>
        <taxon>Isosphaeraceae</taxon>
        <taxon>Isosphaera</taxon>
    </lineage>
</organism>
<dbReference type="eggNOG" id="COG1427">
    <property type="taxonomic scope" value="Bacteria"/>
</dbReference>
<evidence type="ECO:0000313" key="5">
    <source>
        <dbReference type="EMBL" id="ADV61751.1"/>
    </source>
</evidence>
<reference key="1">
    <citation type="submission" date="2010-11" db="EMBL/GenBank/DDBJ databases">
        <title>The complete sequence of chromosome of Isophaera pallida ATCC 43644.</title>
        <authorList>
            <consortium name="US DOE Joint Genome Institute (JGI-PGF)"/>
            <person name="Lucas S."/>
            <person name="Copeland A."/>
            <person name="Lapidus A."/>
            <person name="Bruce D."/>
            <person name="Goodwin L."/>
            <person name="Pitluck S."/>
            <person name="Kyrpides N."/>
            <person name="Mavromatis K."/>
            <person name="Pagani I."/>
            <person name="Ivanova N."/>
            <person name="Saunders E."/>
            <person name="Brettin T."/>
            <person name="Detter J.C."/>
            <person name="Han C."/>
            <person name="Tapia R."/>
            <person name="Land M."/>
            <person name="Hauser L."/>
            <person name="Markowitz V."/>
            <person name="Cheng J.-F."/>
            <person name="Hugenholtz P."/>
            <person name="Woyke T."/>
            <person name="Wu D."/>
            <person name="Eisen J.A."/>
        </authorList>
    </citation>
    <scope>NUCLEOTIDE SEQUENCE</scope>
    <source>
        <strain>ATCC 43644</strain>
    </source>
</reference>
<dbReference type="Pfam" id="PF02621">
    <property type="entry name" value="VitK2_biosynth"/>
    <property type="match status" value="1"/>
</dbReference>
<dbReference type="EC" id="4.2.1.151" evidence="4"/>
<proteinExistence type="inferred from homology"/>
<sequence length="290" mass="31541">MSWPSPPAFEAIPPGLRVGAVSYLNAKPLYYRLTEWAPELELTIDVPSRLASGLRDGTLDVALVPSIEAIRGAASEGLTILPQLAIAARKEVRSVKLFARTPWKAVQRLALDEGSRTSQALCRIWLAEVQGVCPETIETHPLGVPIEESLADAVLLIGDRAMTVNPEPFVAVVDLAHAWNVWTGLPFVFAVWAVRPGVDLGGLPHLLIHCRDQSLAQADLLAQRFGVPLGLDRAEALDYLTQVLSYDLGPTELRALRLFARKAAALGLAPEGVDLVFHQPPRGLPLETRR</sequence>
<dbReference type="AlphaFoldDB" id="E8R5K2"/>
<dbReference type="InterPro" id="IPR030868">
    <property type="entry name" value="MqnA"/>
</dbReference>
<dbReference type="RefSeq" id="WP_013564040.1">
    <property type="nucleotide sequence ID" value="NC_014962.1"/>
</dbReference>
<comment type="similarity">
    <text evidence="4">Belongs to the MqnA/MqnD family. MqnA subfamily.</text>
</comment>
<gene>
    <name evidence="4" type="primary">mqnA</name>
    <name evidence="5" type="ordered locus">Isop_1164</name>
</gene>
<dbReference type="PANTHER" id="PTHR37690:SF1">
    <property type="entry name" value="CHORISMATE DEHYDRATASE"/>
    <property type="match status" value="1"/>
</dbReference>
<dbReference type="PANTHER" id="PTHR37690">
    <property type="entry name" value="CHORISMATE DEHYDRATASE"/>
    <property type="match status" value="1"/>
</dbReference>
<dbReference type="Gene3D" id="3.40.190.10">
    <property type="entry name" value="Periplasmic binding protein-like II"/>
    <property type="match status" value="2"/>
</dbReference>
<protein>
    <recommendedName>
        <fullName evidence="4">Chorismate dehydratase</fullName>
        <ecNumber evidence="4">4.2.1.151</ecNumber>
    </recommendedName>
    <alternativeName>
        <fullName evidence="4">Menaquinone biosynthetic enzyme MqnA</fullName>
    </alternativeName>
</protein>
<evidence type="ECO:0000256" key="4">
    <source>
        <dbReference type="HAMAP-Rule" id="MF_00995"/>
    </source>
</evidence>
<evidence type="ECO:0000256" key="1">
    <source>
        <dbReference type="ARBA" id="ARBA00004863"/>
    </source>
</evidence>
<reference evidence="5 6" key="2">
    <citation type="journal article" date="2011" name="Stand. Genomic Sci.">
        <title>Complete genome sequence of Isosphaera pallida type strain (IS1B).</title>
        <authorList>
            <consortium name="US DOE Joint Genome Institute (JGI-PGF)"/>
            <person name="Goker M."/>
            <person name="Cleland D."/>
            <person name="Saunders E."/>
            <person name="Lapidus A."/>
            <person name="Nolan M."/>
            <person name="Lucas S."/>
            <person name="Hammon N."/>
            <person name="Deshpande S."/>
            <person name="Cheng J.F."/>
            <person name="Tapia R."/>
            <person name="Han C."/>
            <person name="Goodwin L."/>
            <person name="Pitluck S."/>
            <person name="Liolios K."/>
            <person name="Pagani I."/>
            <person name="Ivanova N."/>
            <person name="Mavromatis K."/>
            <person name="Pati A."/>
            <person name="Chen A."/>
            <person name="Palaniappan K."/>
            <person name="Land M."/>
            <person name="Hauser L."/>
            <person name="Chang Y.J."/>
            <person name="Jeffries C.D."/>
            <person name="Detter J.C."/>
            <person name="Beck B."/>
            <person name="Woyke T."/>
            <person name="Bristow J."/>
            <person name="Eisen J.A."/>
            <person name="Markowitz V."/>
            <person name="Hugenholtz P."/>
            <person name="Kyrpides N.C."/>
            <person name="Klenk H.P."/>
        </authorList>
    </citation>
    <scope>NUCLEOTIDE SEQUENCE [LARGE SCALE GENOMIC DNA]</scope>
    <source>
        <strain evidence="6">ATCC 43644 / DSM 9630 / IS1B</strain>
    </source>
</reference>